<feature type="transmembrane region" description="Helical" evidence="7">
    <location>
        <begin position="267"/>
        <end position="292"/>
    </location>
</feature>
<evidence type="ECO:0000259" key="8">
    <source>
        <dbReference type="PROSITE" id="PS50928"/>
    </source>
</evidence>
<evidence type="ECO:0000256" key="3">
    <source>
        <dbReference type="ARBA" id="ARBA00022475"/>
    </source>
</evidence>
<dbReference type="InterPro" id="IPR000515">
    <property type="entry name" value="MetI-like"/>
</dbReference>
<evidence type="ECO:0000256" key="5">
    <source>
        <dbReference type="ARBA" id="ARBA00022989"/>
    </source>
</evidence>
<keyword evidence="4 7" id="KW-0812">Transmembrane</keyword>
<sequence>MVMKGKFRRGLRHHLGIYLFLLPAVGFFLVFSVYPILYSFVMSFTNWPLVGSPHFVGLHNYSQVLHDPVVGTSLVNAIFYLIVSVPIQIVLGLLVAMGLDRPMRGRGALRLMYYLPVITSWVVVTLLFEYLFNTDYGIINWLLMSLHLSRSAVPWLANRYSALTVAAILGGWKGIGWAMMIFLAGLQGVPDELYESAAIDGAGKWKQFWSVTLPMIRGTFFFVTVMLMMGAFQVFISVFILTGGQPANETQVPLVWMYQQAFSNLEFGYAAAFSWVITAIIVVFTVIQFWVFRPRSVQEV</sequence>
<dbReference type="SUPFAM" id="SSF160964">
    <property type="entry name" value="MalF N-terminal region-like"/>
    <property type="match status" value="1"/>
</dbReference>
<protein>
    <submittedName>
        <fullName evidence="9">Binding-protein-dependent transport system inner membrane component</fullName>
    </submittedName>
    <submittedName>
        <fullName evidence="10">Lactose transport system permease protein LacF</fullName>
    </submittedName>
</protein>
<dbReference type="Proteomes" id="UP001071230">
    <property type="component" value="Unassembled WGS sequence"/>
</dbReference>
<evidence type="ECO:0000256" key="4">
    <source>
        <dbReference type="ARBA" id="ARBA00022692"/>
    </source>
</evidence>
<dbReference type="InterPro" id="IPR035906">
    <property type="entry name" value="MetI-like_sf"/>
</dbReference>
<gene>
    <name evidence="10" type="ORF">DEACI_0044</name>
    <name evidence="9" type="ORF">DEACI_3915</name>
</gene>
<dbReference type="PROSITE" id="PS50928">
    <property type="entry name" value="ABC_TM1"/>
    <property type="match status" value="1"/>
</dbReference>
<comment type="similarity">
    <text evidence="7">Belongs to the binding-protein-dependent transport system permease family.</text>
</comment>
<evidence type="ECO:0000256" key="1">
    <source>
        <dbReference type="ARBA" id="ARBA00004651"/>
    </source>
</evidence>
<dbReference type="KEGG" id="aacx:DEACI_3915"/>
<dbReference type="Gene3D" id="1.10.3720.10">
    <property type="entry name" value="MetI-like"/>
    <property type="match status" value="1"/>
</dbReference>
<dbReference type="EMBL" id="CDGJ01000002">
    <property type="protein sequence ID" value="CEJ05670.1"/>
    <property type="molecule type" value="Genomic_DNA"/>
</dbReference>
<accession>A0A8S0WI42</accession>
<evidence type="ECO:0000256" key="6">
    <source>
        <dbReference type="ARBA" id="ARBA00023136"/>
    </source>
</evidence>
<feature type="transmembrane region" description="Helical" evidence="7">
    <location>
        <begin position="15"/>
        <end position="37"/>
    </location>
</feature>
<evidence type="ECO:0000313" key="9">
    <source>
        <dbReference type="EMBL" id="CAA7603092.1"/>
    </source>
</evidence>
<reference evidence="10" key="1">
    <citation type="submission" date="2014-11" db="EMBL/GenBank/DDBJ databases">
        <authorList>
            <person name="Hornung B.V."/>
        </authorList>
    </citation>
    <scope>NUCLEOTIDE SEQUENCE</scope>
    <source>
        <strain evidence="10">INE</strain>
    </source>
</reference>
<dbReference type="AlphaFoldDB" id="A0A8S0WI42"/>
<comment type="subcellular location">
    <subcellularLocation>
        <location evidence="1 7">Cell membrane</location>
        <topology evidence="1 7">Multi-pass membrane protein</topology>
    </subcellularLocation>
</comment>
<keyword evidence="2 7" id="KW-0813">Transport</keyword>
<evidence type="ECO:0000256" key="2">
    <source>
        <dbReference type="ARBA" id="ARBA00022448"/>
    </source>
</evidence>
<dbReference type="EMBL" id="LR746496">
    <property type="protein sequence ID" value="CAA7603092.1"/>
    <property type="molecule type" value="Genomic_DNA"/>
</dbReference>
<keyword evidence="3" id="KW-1003">Cell membrane</keyword>
<evidence type="ECO:0000313" key="10">
    <source>
        <dbReference type="EMBL" id="CEJ05670.1"/>
    </source>
</evidence>
<keyword evidence="6 7" id="KW-0472">Membrane</keyword>
<dbReference type="GO" id="GO:0005886">
    <property type="term" value="C:plasma membrane"/>
    <property type="evidence" value="ECO:0007669"/>
    <property type="project" value="UniProtKB-SubCell"/>
</dbReference>
<organism evidence="9">
    <name type="scientific">Acididesulfobacillus acetoxydans</name>
    <dbReference type="NCBI Taxonomy" id="1561005"/>
    <lineage>
        <taxon>Bacteria</taxon>
        <taxon>Bacillati</taxon>
        <taxon>Bacillota</taxon>
        <taxon>Clostridia</taxon>
        <taxon>Eubacteriales</taxon>
        <taxon>Peptococcaceae</taxon>
        <taxon>Acididesulfobacillus</taxon>
    </lineage>
</organism>
<reference evidence="9" key="2">
    <citation type="submission" date="2020-01" db="EMBL/GenBank/DDBJ databases">
        <authorList>
            <person name="Hornung B."/>
        </authorList>
    </citation>
    <scope>NUCLEOTIDE SEQUENCE</scope>
    <source>
        <strain evidence="9">PacBioINE</strain>
    </source>
</reference>
<proteinExistence type="inferred from homology"/>
<feature type="transmembrane region" description="Helical" evidence="7">
    <location>
        <begin position="111"/>
        <end position="132"/>
    </location>
</feature>
<dbReference type="GO" id="GO:0055085">
    <property type="term" value="P:transmembrane transport"/>
    <property type="evidence" value="ECO:0007669"/>
    <property type="project" value="InterPro"/>
</dbReference>
<dbReference type="PANTHER" id="PTHR30193:SF37">
    <property type="entry name" value="INNER MEMBRANE ABC TRANSPORTER PERMEASE PROTEIN YCJO"/>
    <property type="match status" value="1"/>
</dbReference>
<feature type="transmembrane region" description="Helical" evidence="7">
    <location>
        <begin position="220"/>
        <end position="247"/>
    </location>
</feature>
<name>A0A8S0WI42_9FIRM</name>
<feature type="transmembrane region" description="Helical" evidence="7">
    <location>
        <begin position="77"/>
        <end position="99"/>
    </location>
</feature>
<evidence type="ECO:0000313" key="11">
    <source>
        <dbReference type="Proteomes" id="UP001071230"/>
    </source>
</evidence>
<dbReference type="Pfam" id="PF00528">
    <property type="entry name" value="BPD_transp_1"/>
    <property type="match status" value="1"/>
</dbReference>
<dbReference type="CDD" id="cd06261">
    <property type="entry name" value="TM_PBP2"/>
    <property type="match status" value="1"/>
</dbReference>
<dbReference type="SUPFAM" id="SSF161098">
    <property type="entry name" value="MetI-like"/>
    <property type="match status" value="1"/>
</dbReference>
<evidence type="ECO:0000256" key="7">
    <source>
        <dbReference type="RuleBase" id="RU363032"/>
    </source>
</evidence>
<dbReference type="PANTHER" id="PTHR30193">
    <property type="entry name" value="ABC TRANSPORTER PERMEASE PROTEIN"/>
    <property type="match status" value="1"/>
</dbReference>
<dbReference type="InterPro" id="IPR051393">
    <property type="entry name" value="ABC_transporter_permease"/>
</dbReference>
<feature type="domain" description="ABC transmembrane type-1" evidence="8">
    <location>
        <begin position="74"/>
        <end position="288"/>
    </location>
</feature>
<keyword evidence="11" id="KW-1185">Reference proteome</keyword>
<keyword evidence="5 7" id="KW-1133">Transmembrane helix</keyword>
<dbReference type="Proteomes" id="UP000836597">
    <property type="component" value="Chromosome"/>
</dbReference>